<reference evidence="1 2" key="1">
    <citation type="submission" date="2019-04" db="EMBL/GenBank/DDBJ databases">
        <title>Complete genome sequencing of Piscirickettsia salmonis strain Psal-009.</title>
        <authorList>
            <person name="Schober I."/>
            <person name="Bunk B."/>
            <person name="Sproer C."/>
            <person name="Carril G.P."/>
            <person name="Riedel T."/>
            <person name="Flores-Herrera P.A."/>
            <person name="Nourdin-Galindo G."/>
            <person name="Marshall S.H."/>
            <person name="Overmann J."/>
        </authorList>
    </citation>
    <scope>NUCLEOTIDE SEQUENCE [LARGE SCALE GENOMIC DNA]</scope>
    <source>
        <strain evidence="1 2">Psal-009</strain>
    </source>
</reference>
<organism evidence="1 2">
    <name type="scientific">Piscirickettsia salmonis</name>
    <dbReference type="NCBI Taxonomy" id="1238"/>
    <lineage>
        <taxon>Bacteria</taxon>
        <taxon>Pseudomonadati</taxon>
        <taxon>Pseudomonadota</taxon>
        <taxon>Gammaproteobacteria</taxon>
        <taxon>Thiotrichales</taxon>
        <taxon>Piscirickettsiaceae</taxon>
        <taxon>Piscirickettsia</taxon>
    </lineage>
</organism>
<protein>
    <submittedName>
        <fullName evidence="1">Uncharacterized protein</fullName>
    </submittedName>
</protein>
<dbReference type="RefSeq" id="WP_016210242.1">
    <property type="nucleotide sequence ID" value="NZ_CP012413.1"/>
</dbReference>
<accession>A0A9Q5YJ84</accession>
<proteinExistence type="predicted"/>
<gene>
    <name evidence="1" type="ORF">Psal009_00166</name>
</gene>
<sequence length="112" mass="12657">MAEKQFAVTGYIVNLARNIPTVWQDTTVTSAAASIEVYGDDTRLILYFVHTNDPLGDCAYLPEQNVGVSFMTMDQLPYYLKLLESRHVMAYLDSKMPEQNGLFMSVNYSKSC</sequence>
<dbReference type="Proteomes" id="UP000422232">
    <property type="component" value="Chromosome"/>
</dbReference>
<dbReference type="AlphaFoldDB" id="A0A9Q5YJ84"/>
<dbReference type="EMBL" id="CP038908">
    <property type="protein sequence ID" value="QGO04306.1"/>
    <property type="molecule type" value="Genomic_DNA"/>
</dbReference>
<dbReference type="GeneID" id="66739368"/>
<evidence type="ECO:0000313" key="2">
    <source>
        <dbReference type="Proteomes" id="UP000422232"/>
    </source>
</evidence>
<name>A0A9Q5YJ84_PISSA</name>
<evidence type="ECO:0000313" key="1">
    <source>
        <dbReference type="EMBL" id="QGO04306.1"/>
    </source>
</evidence>
<keyword evidence="2" id="KW-1185">Reference proteome</keyword>